<proteinExistence type="predicted"/>
<keyword evidence="3" id="KW-1185">Reference proteome</keyword>
<accession>A0A418VUU5</accession>
<evidence type="ECO:0000256" key="1">
    <source>
        <dbReference type="SAM" id="MobiDB-lite"/>
    </source>
</evidence>
<feature type="compositionally biased region" description="Acidic residues" evidence="1">
    <location>
        <begin position="234"/>
        <end position="243"/>
    </location>
</feature>
<gene>
    <name evidence="2" type="ORF">D3877_11895</name>
</gene>
<feature type="region of interest" description="Disordered" evidence="1">
    <location>
        <begin position="1"/>
        <end position="36"/>
    </location>
</feature>
<feature type="region of interest" description="Disordered" evidence="1">
    <location>
        <begin position="122"/>
        <end position="273"/>
    </location>
</feature>
<dbReference type="EMBL" id="QYUL01000002">
    <property type="protein sequence ID" value="RJF80931.1"/>
    <property type="molecule type" value="Genomic_DNA"/>
</dbReference>
<dbReference type="RefSeq" id="WP_158599889.1">
    <property type="nucleotide sequence ID" value="NZ_QYUL01000002.1"/>
</dbReference>
<dbReference type="AlphaFoldDB" id="A0A418VUU5"/>
<evidence type="ECO:0000313" key="3">
    <source>
        <dbReference type="Proteomes" id="UP000283458"/>
    </source>
</evidence>
<dbReference type="Proteomes" id="UP000283458">
    <property type="component" value="Unassembled WGS sequence"/>
</dbReference>
<feature type="compositionally biased region" description="Low complexity" evidence="1">
    <location>
        <begin position="263"/>
        <end position="273"/>
    </location>
</feature>
<reference evidence="2 3" key="1">
    <citation type="submission" date="2018-09" db="EMBL/GenBank/DDBJ databases">
        <authorList>
            <person name="Zhu H."/>
        </authorList>
    </citation>
    <scope>NUCLEOTIDE SEQUENCE [LARGE SCALE GENOMIC DNA]</scope>
    <source>
        <strain evidence="2 3">K2W22B-5</strain>
    </source>
</reference>
<evidence type="ECO:0000313" key="2">
    <source>
        <dbReference type="EMBL" id="RJF80931.1"/>
    </source>
</evidence>
<comment type="caution">
    <text evidence="2">The sequence shown here is derived from an EMBL/GenBank/DDBJ whole genome shotgun (WGS) entry which is preliminary data.</text>
</comment>
<name>A0A418VUU5_9PROT</name>
<feature type="compositionally biased region" description="Basic and acidic residues" evidence="1">
    <location>
        <begin position="13"/>
        <end position="23"/>
    </location>
</feature>
<protein>
    <submittedName>
        <fullName evidence="2">Uncharacterized protein</fullName>
    </submittedName>
</protein>
<sequence length="273" mass="28955">MARGRRSSGGKSSKAEQLRERSKGLQAHQFHRFLDEVSTKRQDLNDANTEHASAWKQADALGIHPRAAKQIARLDKMDALKRQDELRSFDQMRGFMAERWGAEPDIYEQPPATPLEVAIEERSGGGDDAPQSLGDLVNHLVEGAANEDGPKPAYDVASPPDLPGPSDAAALEADWGEDGADAASPELDNAGYTFANGRAAGRDGKGPEANPHAATSPSHAIWERGRAQGAAAGDADDLYEAVGDDSPPVEDAPKKRGRRRANGSDAAGAAAVH</sequence>
<dbReference type="OrthoDB" id="7304401at2"/>
<organism evidence="2 3">
    <name type="scientific">Azospirillum cavernae</name>
    <dbReference type="NCBI Taxonomy" id="2320860"/>
    <lineage>
        <taxon>Bacteria</taxon>
        <taxon>Pseudomonadati</taxon>
        <taxon>Pseudomonadota</taxon>
        <taxon>Alphaproteobacteria</taxon>
        <taxon>Rhodospirillales</taxon>
        <taxon>Azospirillaceae</taxon>
        <taxon>Azospirillum</taxon>
    </lineage>
</organism>